<dbReference type="GO" id="GO:0005576">
    <property type="term" value="C:extracellular region"/>
    <property type="evidence" value="ECO:0007669"/>
    <property type="project" value="UniProtKB-SubCell"/>
</dbReference>
<dbReference type="Pfam" id="PF05938">
    <property type="entry name" value="Self-incomp_S1"/>
    <property type="match status" value="1"/>
</dbReference>
<keyword evidence="3 6" id="KW-0713">Self-incompatibility</keyword>
<dbReference type="InterPro" id="IPR010264">
    <property type="entry name" value="Self-incomp_S1"/>
</dbReference>
<dbReference type="OrthoDB" id="1848419at2759"/>
<keyword evidence="5" id="KW-0732">Signal</keyword>
<comment type="caution">
    <text evidence="7">The sequence shown here is derived from an EMBL/GenBank/DDBJ whole genome shotgun (WGS) entry which is preliminary data.</text>
</comment>
<evidence type="ECO:0000256" key="4">
    <source>
        <dbReference type="ARBA" id="ARBA00022525"/>
    </source>
</evidence>
<protein>
    <recommendedName>
        <fullName evidence="6">S-protein homolog</fullName>
    </recommendedName>
</protein>
<evidence type="ECO:0000313" key="7">
    <source>
        <dbReference type="EMBL" id="GFP92870.1"/>
    </source>
</evidence>
<evidence type="ECO:0000256" key="3">
    <source>
        <dbReference type="ARBA" id="ARBA00022471"/>
    </source>
</evidence>
<comment type="similarity">
    <text evidence="2 6">Belongs to the plant self-incompatibility (S1) protein family.</text>
</comment>
<sequence length="111" mass="12937">MAGKYAVHVVNNIYPVSSSPLLLHCASGNDELGNHQLYHHQDFHWSFCEQIFHRTLFFCRFRWGSKNIAFEVFNTTSLSVCKHSCYWEAHADGVYFSGDYPRIGLAKMYPW</sequence>
<evidence type="ECO:0000256" key="6">
    <source>
        <dbReference type="RuleBase" id="RU367044"/>
    </source>
</evidence>
<name>A0A830BZI6_9LAMI</name>
<evidence type="ECO:0000256" key="1">
    <source>
        <dbReference type="ARBA" id="ARBA00004613"/>
    </source>
</evidence>
<dbReference type="AlphaFoldDB" id="A0A830BZI6"/>
<dbReference type="EMBL" id="BMAC01000293">
    <property type="protein sequence ID" value="GFP92870.1"/>
    <property type="molecule type" value="Genomic_DNA"/>
</dbReference>
<dbReference type="PANTHER" id="PTHR31232:SF61">
    <property type="entry name" value="S-PROTEIN HOMOLOG"/>
    <property type="match status" value="1"/>
</dbReference>
<evidence type="ECO:0000256" key="5">
    <source>
        <dbReference type="ARBA" id="ARBA00022729"/>
    </source>
</evidence>
<dbReference type="GO" id="GO:0060320">
    <property type="term" value="P:rejection of self pollen"/>
    <property type="evidence" value="ECO:0007669"/>
    <property type="project" value="UniProtKB-KW"/>
</dbReference>
<dbReference type="PANTHER" id="PTHR31232">
    <property type="match status" value="1"/>
</dbReference>
<dbReference type="Proteomes" id="UP000653305">
    <property type="component" value="Unassembled WGS sequence"/>
</dbReference>
<gene>
    <name evidence="7" type="ORF">PHJA_001431300</name>
</gene>
<accession>A0A830BZI6</accession>
<organism evidence="7 8">
    <name type="scientific">Phtheirospermum japonicum</name>
    <dbReference type="NCBI Taxonomy" id="374723"/>
    <lineage>
        <taxon>Eukaryota</taxon>
        <taxon>Viridiplantae</taxon>
        <taxon>Streptophyta</taxon>
        <taxon>Embryophyta</taxon>
        <taxon>Tracheophyta</taxon>
        <taxon>Spermatophyta</taxon>
        <taxon>Magnoliopsida</taxon>
        <taxon>eudicotyledons</taxon>
        <taxon>Gunneridae</taxon>
        <taxon>Pentapetalae</taxon>
        <taxon>asterids</taxon>
        <taxon>lamiids</taxon>
        <taxon>Lamiales</taxon>
        <taxon>Orobanchaceae</taxon>
        <taxon>Orobanchaceae incertae sedis</taxon>
        <taxon>Phtheirospermum</taxon>
    </lineage>
</organism>
<evidence type="ECO:0000256" key="2">
    <source>
        <dbReference type="ARBA" id="ARBA00005581"/>
    </source>
</evidence>
<keyword evidence="4 6" id="KW-0964">Secreted</keyword>
<evidence type="ECO:0000313" key="8">
    <source>
        <dbReference type="Proteomes" id="UP000653305"/>
    </source>
</evidence>
<keyword evidence="8" id="KW-1185">Reference proteome</keyword>
<comment type="subcellular location">
    <subcellularLocation>
        <location evidence="1 6">Secreted</location>
    </subcellularLocation>
</comment>
<proteinExistence type="inferred from homology"/>
<reference evidence="7" key="1">
    <citation type="submission" date="2020-07" db="EMBL/GenBank/DDBJ databases">
        <title>Ethylene signaling mediates host invasion by parasitic plants.</title>
        <authorList>
            <person name="Yoshida S."/>
        </authorList>
    </citation>
    <scope>NUCLEOTIDE SEQUENCE</scope>
    <source>
        <strain evidence="7">Okayama</strain>
    </source>
</reference>